<feature type="domain" description="Alpha-carbonic anhydrase" evidence="14">
    <location>
        <begin position="101"/>
        <end position="358"/>
    </location>
</feature>
<evidence type="ECO:0000256" key="1">
    <source>
        <dbReference type="ARBA" id="ARBA00001947"/>
    </source>
</evidence>
<dbReference type="PRINTS" id="PR00895">
    <property type="entry name" value="PENTAXIN"/>
</dbReference>
<comment type="function">
    <text evidence="10">Reversible hydration of carbon dioxide. Its role in saliva is unknown.</text>
</comment>
<comment type="catalytic activity">
    <reaction evidence="11 13">
        <text>hydrogencarbonate + H(+) = CO2 + H2O</text>
        <dbReference type="Rhea" id="RHEA:10748"/>
        <dbReference type="ChEBI" id="CHEBI:15377"/>
        <dbReference type="ChEBI" id="CHEBI:15378"/>
        <dbReference type="ChEBI" id="CHEBI:16526"/>
        <dbReference type="ChEBI" id="CHEBI:17544"/>
        <dbReference type="EC" id="4.2.1.1"/>
    </reaction>
</comment>
<dbReference type="RefSeq" id="XP_031987743.1">
    <property type="nucleotide sequence ID" value="XM_032131852.1"/>
</dbReference>
<proteinExistence type="inferred from homology"/>
<dbReference type="Proteomes" id="UP000694553">
    <property type="component" value="Unassembled WGS sequence"/>
</dbReference>
<comment type="similarity">
    <text evidence="3 13">Belongs to the alpha-carbonic anhydrase family.</text>
</comment>
<dbReference type="InterPro" id="IPR001148">
    <property type="entry name" value="CA_dom"/>
</dbReference>
<dbReference type="InterPro" id="IPR023561">
    <property type="entry name" value="Carbonic_anhydrase_a-class"/>
</dbReference>
<evidence type="ECO:0000256" key="8">
    <source>
        <dbReference type="ARBA" id="ARBA00023180"/>
    </source>
</evidence>
<dbReference type="SUPFAM" id="SSF51069">
    <property type="entry name" value="Carbonic anhydrase"/>
    <property type="match status" value="1"/>
</dbReference>
<keyword evidence="6 13" id="KW-0862">Zinc</keyword>
<dbReference type="InterPro" id="IPR001759">
    <property type="entry name" value="PTX_dom"/>
</dbReference>
<feature type="domain" description="Pentraxin (PTX)" evidence="15">
    <location>
        <begin position="403"/>
        <end position="600"/>
    </location>
</feature>
<dbReference type="GO" id="GO:0005615">
    <property type="term" value="C:extracellular space"/>
    <property type="evidence" value="ECO:0007669"/>
    <property type="project" value="TreeGrafter"/>
</dbReference>
<dbReference type="CTD" id="765"/>
<evidence type="ECO:0000256" key="11">
    <source>
        <dbReference type="ARBA" id="ARBA00048348"/>
    </source>
</evidence>
<dbReference type="InterPro" id="IPR030476">
    <property type="entry name" value="Pentaxin_CS"/>
</dbReference>
<dbReference type="Pfam" id="PF00354">
    <property type="entry name" value="Pentaxin"/>
    <property type="match status" value="1"/>
</dbReference>
<evidence type="ECO:0000313" key="16">
    <source>
        <dbReference type="Ensembl" id="ENSCMUP00000013105.1"/>
    </source>
</evidence>
<comment type="cofactor">
    <cofactor evidence="1 13">
        <name>Zn(2+)</name>
        <dbReference type="ChEBI" id="CHEBI:29105"/>
    </cofactor>
</comment>
<dbReference type="OMA" id="HWATKYP"/>
<dbReference type="PROSITE" id="PS00289">
    <property type="entry name" value="PTX_1"/>
    <property type="match status" value="1"/>
</dbReference>
<protein>
    <recommendedName>
        <fullName evidence="13">Carbonic anhydrase</fullName>
        <ecNumber evidence="13">4.2.1.1</ecNumber>
    </recommendedName>
</protein>
<evidence type="ECO:0000259" key="15">
    <source>
        <dbReference type="PROSITE" id="PS51828"/>
    </source>
</evidence>
<dbReference type="FunFam" id="3.10.200.10:FF:000003">
    <property type="entry name" value="Carbonic anhydrase 12"/>
    <property type="match status" value="1"/>
</dbReference>
<dbReference type="SUPFAM" id="SSF49899">
    <property type="entry name" value="Concanavalin A-like lectins/glucanases"/>
    <property type="match status" value="1"/>
</dbReference>
<dbReference type="GO" id="GO:0004089">
    <property type="term" value="F:carbonate dehydratase activity"/>
    <property type="evidence" value="ECO:0007669"/>
    <property type="project" value="UniProtKB-UniRule"/>
</dbReference>
<dbReference type="Pfam" id="PF00194">
    <property type="entry name" value="Carb_anhydrase"/>
    <property type="match status" value="1"/>
</dbReference>
<dbReference type="InterPro" id="IPR036398">
    <property type="entry name" value="CA_dom_sf"/>
</dbReference>
<comment type="subcellular location">
    <subcellularLocation>
        <location evidence="2">Secreted</location>
    </subcellularLocation>
</comment>
<dbReference type="Gene3D" id="3.10.200.10">
    <property type="entry name" value="Alpha carbonic anhydrase"/>
    <property type="match status" value="1"/>
</dbReference>
<comment type="caution">
    <text evidence="12">Lacks conserved residue(s) required for the propagation of feature annotation.</text>
</comment>
<dbReference type="EC" id="4.2.1.1" evidence="13"/>
<evidence type="ECO:0000256" key="4">
    <source>
        <dbReference type="ARBA" id="ARBA00022525"/>
    </source>
</evidence>
<dbReference type="OrthoDB" id="429145at2759"/>
<dbReference type="PROSITE" id="PS00162">
    <property type="entry name" value="ALPHA_CA_1"/>
    <property type="match status" value="1"/>
</dbReference>
<dbReference type="PANTHER" id="PTHR18952:SF110">
    <property type="entry name" value="CARBONIC ANHYDRASE 6"/>
    <property type="match status" value="1"/>
</dbReference>
<dbReference type="AlphaFoldDB" id="A0A8C3GY49"/>
<evidence type="ECO:0000256" key="13">
    <source>
        <dbReference type="RuleBase" id="RU367011"/>
    </source>
</evidence>
<keyword evidence="17" id="KW-1185">Reference proteome</keyword>
<gene>
    <name evidence="16" type="primary">CA6</name>
</gene>
<dbReference type="PROSITE" id="PS51144">
    <property type="entry name" value="ALPHA_CA_2"/>
    <property type="match status" value="1"/>
</dbReference>
<reference evidence="16" key="2">
    <citation type="submission" date="2025-08" db="UniProtKB">
        <authorList>
            <consortium name="Ensembl"/>
        </authorList>
    </citation>
    <scope>IDENTIFICATION</scope>
</reference>
<keyword evidence="9 13" id="KW-0456">Lyase</keyword>
<dbReference type="SMART" id="SM01057">
    <property type="entry name" value="Carb_anhydrase"/>
    <property type="match status" value="1"/>
</dbReference>
<evidence type="ECO:0000313" key="17">
    <source>
        <dbReference type="Proteomes" id="UP000694553"/>
    </source>
</evidence>
<dbReference type="GO" id="GO:0008270">
    <property type="term" value="F:zinc ion binding"/>
    <property type="evidence" value="ECO:0007669"/>
    <property type="project" value="UniProtKB-UniRule"/>
</dbReference>
<dbReference type="Ensembl" id="ENSCMUT00000014079.2">
    <property type="protein sequence ID" value="ENSCMUP00000013105.1"/>
    <property type="gene ID" value="ENSCMUG00000008245.2"/>
</dbReference>
<evidence type="ECO:0000256" key="6">
    <source>
        <dbReference type="ARBA" id="ARBA00022833"/>
    </source>
</evidence>
<keyword evidence="5 13" id="KW-0479">Metal-binding</keyword>
<name>A0A8C3GY49_CORMO</name>
<evidence type="ECO:0000256" key="5">
    <source>
        <dbReference type="ARBA" id="ARBA00022723"/>
    </source>
</evidence>
<keyword evidence="4" id="KW-0964">Secreted</keyword>
<dbReference type="InterPro" id="IPR018338">
    <property type="entry name" value="Carbonic_anhydrase_a-class_CS"/>
</dbReference>
<dbReference type="CDD" id="cd03125">
    <property type="entry name" value="alpha_CA_VI"/>
    <property type="match status" value="1"/>
</dbReference>
<dbReference type="Gene3D" id="2.60.120.200">
    <property type="match status" value="1"/>
</dbReference>
<accession>A0A8C3GY49</accession>
<evidence type="ECO:0000256" key="2">
    <source>
        <dbReference type="ARBA" id="ARBA00004613"/>
    </source>
</evidence>
<evidence type="ECO:0000256" key="3">
    <source>
        <dbReference type="ARBA" id="ARBA00010718"/>
    </source>
</evidence>
<evidence type="ECO:0000256" key="12">
    <source>
        <dbReference type="PROSITE-ProRule" id="PRU01172"/>
    </source>
</evidence>
<evidence type="ECO:0000256" key="7">
    <source>
        <dbReference type="ARBA" id="ARBA00023157"/>
    </source>
</evidence>
<dbReference type="GeneID" id="116454827"/>
<reference evidence="17" key="1">
    <citation type="submission" date="2019-10" db="EMBL/GenBank/DDBJ databases">
        <title>Corvus moneduloides (New Caledonian crow) genome, bCorMon1, primary haplotype.</title>
        <authorList>
            <person name="Rutz C."/>
            <person name="Fungtammasan C."/>
            <person name="Mountcastle J."/>
            <person name="Formenti G."/>
            <person name="Chow W."/>
            <person name="Howe K."/>
            <person name="Steele M.P."/>
            <person name="Fernandes J."/>
            <person name="Gilbert M.T.P."/>
            <person name="Fedrigo O."/>
            <person name="Jarvis E.D."/>
            <person name="Gemmell N."/>
        </authorList>
    </citation>
    <scope>NUCLEOTIDE SEQUENCE [LARGE SCALE GENOMIC DNA]</scope>
</reference>
<evidence type="ECO:0000256" key="10">
    <source>
        <dbReference type="ARBA" id="ARBA00025355"/>
    </source>
</evidence>
<sequence length="601" mass="66959">MLRDFSFSPVPPRTPEDVSGWLRVHLPRPLHPTLRQVPACLCSDQVPLGGQLCISGNQALHLTPVRVGSPEGSHRMQKSALCPSDFCSSLTLQILVFLRNAHWKGEGELDEEHWGQHFPDCAGKQQSPIDIQRRKVRYNPLLLQLELGGYDGPLQGQFRMTNNGHSVQIDLPPTMNISRGLPGVYTAVQMHLHWGGLDLETSGSEHTIDGMRYFAELHIVHYNSANYSSFEEAKDKPQGLAVLAFLYSDGHFENTYYSEFISKLARIRFAGQSTMLSSLDVQAMLPENLAHFYRYQGSLTTPPCSESVIWTIFHSPIVLSHAQIRLLENSLLDWHNRTLRNDYRHVQPLQGRVVEASFRAHRAQAQCHPEEFTLRLDQIQMQLQDMKTELLNGLSHTGTKSSTFPAFYFPVENIESFVEVHPLRAVSLQAFTLCFWSRAQPAGSQTILSYSTGESDHELLVTVGAELGLWIGGHFLSFPLQHEAQDWLHHCVTWASQAGAANLWLNGAAGKAQSVQKGYVSQAGGTLVLGKDRDTLLGTFSNGFAGWMTQVNLWSRVLSAAEVRALALCKAEQLKGDVIAWGQTPMALLGGVLLHNDTSCH</sequence>
<evidence type="ECO:0000256" key="9">
    <source>
        <dbReference type="ARBA" id="ARBA00023239"/>
    </source>
</evidence>
<dbReference type="InterPro" id="IPR013320">
    <property type="entry name" value="ConA-like_dom_sf"/>
</dbReference>
<dbReference type="PROSITE" id="PS51828">
    <property type="entry name" value="PTX_2"/>
    <property type="match status" value="1"/>
</dbReference>
<reference evidence="16" key="3">
    <citation type="submission" date="2025-09" db="UniProtKB">
        <authorList>
            <consortium name="Ensembl"/>
        </authorList>
    </citation>
    <scope>IDENTIFICATION</scope>
</reference>
<dbReference type="SMART" id="SM00159">
    <property type="entry name" value="PTX"/>
    <property type="match status" value="1"/>
</dbReference>
<dbReference type="PANTHER" id="PTHR18952">
    <property type="entry name" value="CARBONIC ANHYDRASE"/>
    <property type="match status" value="1"/>
</dbReference>
<organism evidence="16 17">
    <name type="scientific">Corvus moneduloides</name>
    <name type="common">New Caledonian crow</name>
    <dbReference type="NCBI Taxonomy" id="1196302"/>
    <lineage>
        <taxon>Eukaryota</taxon>
        <taxon>Metazoa</taxon>
        <taxon>Chordata</taxon>
        <taxon>Craniata</taxon>
        <taxon>Vertebrata</taxon>
        <taxon>Euteleostomi</taxon>
        <taxon>Archelosauria</taxon>
        <taxon>Archosauria</taxon>
        <taxon>Dinosauria</taxon>
        <taxon>Saurischia</taxon>
        <taxon>Theropoda</taxon>
        <taxon>Coelurosauria</taxon>
        <taxon>Aves</taxon>
        <taxon>Neognathae</taxon>
        <taxon>Neoaves</taxon>
        <taxon>Telluraves</taxon>
        <taxon>Australaves</taxon>
        <taxon>Passeriformes</taxon>
        <taxon>Corvoidea</taxon>
        <taxon>Corvidae</taxon>
        <taxon>Corvus</taxon>
    </lineage>
</organism>
<keyword evidence="7" id="KW-1015">Disulfide bond</keyword>
<evidence type="ECO:0000259" key="14">
    <source>
        <dbReference type="PROSITE" id="PS51144"/>
    </source>
</evidence>
<keyword evidence="8" id="KW-0325">Glycoprotein</keyword>